<sequence length="306" mass="35529">MRLAPTDAIVPWQTWPGNIFSCDYPPLDYPVDLDDDATQPIDTAYYINLYLVHFNHHWPFIHEGSFQYREEPTVLVLALVMVGLWITGEAKARRQAWKIHDRLHTLLKEQMTSWHTPQPEQQDISNWPMATYQSILLYIIFALIAGPPPGGEDDTEALLDRVRPILASLIETCLVQGLFFYPSILARGDPDDPIIYSWVRTEEAKRFSLTLFKVSHLFSSITGDDARLSVSDLRFPLPDNGFLWGPRRSVHDWWRRRDLRMKNPAETEHRWISQIFEEARARGKAAERRAWLQMGCWSAFLVGIEP</sequence>
<comment type="caution">
    <text evidence="8">The sequence shown here is derived from an EMBL/GenBank/DDBJ whole genome shotgun (WGS) entry which is preliminary data.</text>
</comment>
<keyword evidence="9" id="KW-1185">Reference proteome</keyword>
<evidence type="ECO:0000256" key="4">
    <source>
        <dbReference type="ARBA" id="ARBA00022771"/>
    </source>
</evidence>
<evidence type="ECO:0000313" key="8">
    <source>
        <dbReference type="EMBL" id="KAL1884664.1"/>
    </source>
</evidence>
<feature type="domain" description="Xylanolytic transcriptional activator regulatory" evidence="7">
    <location>
        <begin position="47"/>
        <end position="244"/>
    </location>
</feature>
<dbReference type="PANTHER" id="PTHR40626:SF36">
    <property type="entry name" value="TRANSCRIPTION FACTOR WITH C2H2 AND ZN(2)-CYS(6) DNA BINDING DOMAIN (EUROFUNG)"/>
    <property type="match status" value="1"/>
</dbReference>
<dbReference type="Pfam" id="PF04082">
    <property type="entry name" value="Fungal_trans"/>
    <property type="match status" value="1"/>
</dbReference>
<gene>
    <name evidence="8" type="ORF">Plec18167_002256</name>
</gene>
<keyword evidence="6" id="KW-0539">Nucleus</keyword>
<keyword evidence="5" id="KW-0862">Zinc</keyword>
<dbReference type="InterPro" id="IPR051059">
    <property type="entry name" value="VerF-like"/>
</dbReference>
<evidence type="ECO:0000313" key="9">
    <source>
        <dbReference type="Proteomes" id="UP001583193"/>
    </source>
</evidence>
<evidence type="ECO:0000259" key="7">
    <source>
        <dbReference type="Pfam" id="PF04082"/>
    </source>
</evidence>
<evidence type="ECO:0000256" key="6">
    <source>
        <dbReference type="ARBA" id="ARBA00023242"/>
    </source>
</evidence>
<keyword evidence="2" id="KW-0479">Metal-binding</keyword>
<evidence type="ECO:0000256" key="1">
    <source>
        <dbReference type="ARBA" id="ARBA00004123"/>
    </source>
</evidence>
<dbReference type="EMBL" id="JAVDPF010000004">
    <property type="protein sequence ID" value="KAL1884664.1"/>
    <property type="molecule type" value="Genomic_DNA"/>
</dbReference>
<organism evidence="8 9">
    <name type="scientific">Paecilomyces lecythidis</name>
    <dbReference type="NCBI Taxonomy" id="3004212"/>
    <lineage>
        <taxon>Eukaryota</taxon>
        <taxon>Fungi</taxon>
        <taxon>Dikarya</taxon>
        <taxon>Ascomycota</taxon>
        <taxon>Pezizomycotina</taxon>
        <taxon>Eurotiomycetes</taxon>
        <taxon>Eurotiomycetidae</taxon>
        <taxon>Eurotiales</taxon>
        <taxon>Thermoascaceae</taxon>
        <taxon>Paecilomyces</taxon>
    </lineage>
</organism>
<evidence type="ECO:0000256" key="3">
    <source>
        <dbReference type="ARBA" id="ARBA00022737"/>
    </source>
</evidence>
<name>A0ABR3Y8N5_9EURO</name>
<dbReference type="PANTHER" id="PTHR40626">
    <property type="entry name" value="MIP31509P"/>
    <property type="match status" value="1"/>
</dbReference>
<reference evidence="8 9" key="1">
    <citation type="journal article" date="2024" name="IMA Fungus">
        <title>IMA Genome - F19 : A genome assembly and annotation guide to empower mycologists, including annotated draft genome sequences of Ceratocystis pirilliformis, Diaporthe australafricana, Fusarium ophioides, Paecilomyces lecythidis, and Sporothrix stenoceras.</title>
        <authorList>
            <person name="Aylward J."/>
            <person name="Wilson A.M."/>
            <person name="Visagie C.M."/>
            <person name="Spraker J."/>
            <person name="Barnes I."/>
            <person name="Buitendag C."/>
            <person name="Ceriani C."/>
            <person name="Del Mar Angel L."/>
            <person name="du Plessis D."/>
            <person name="Fuchs T."/>
            <person name="Gasser K."/>
            <person name="Kramer D."/>
            <person name="Li W."/>
            <person name="Munsamy K."/>
            <person name="Piso A."/>
            <person name="Price J.L."/>
            <person name="Sonnekus B."/>
            <person name="Thomas C."/>
            <person name="van der Nest A."/>
            <person name="van Dijk A."/>
            <person name="van Heerden A."/>
            <person name="van Vuuren N."/>
            <person name="Yilmaz N."/>
            <person name="Duong T.A."/>
            <person name="van der Merwe N.A."/>
            <person name="Wingfield M.J."/>
            <person name="Wingfield B.D."/>
        </authorList>
    </citation>
    <scope>NUCLEOTIDE SEQUENCE [LARGE SCALE GENOMIC DNA]</scope>
    <source>
        <strain evidence="8 9">CMW 18167</strain>
    </source>
</reference>
<keyword evidence="4" id="KW-0863">Zinc-finger</keyword>
<evidence type="ECO:0000256" key="5">
    <source>
        <dbReference type="ARBA" id="ARBA00022833"/>
    </source>
</evidence>
<keyword evidence="3" id="KW-0677">Repeat</keyword>
<comment type="subcellular location">
    <subcellularLocation>
        <location evidence="1">Nucleus</location>
    </subcellularLocation>
</comment>
<protein>
    <recommendedName>
        <fullName evidence="7">Xylanolytic transcriptional activator regulatory domain-containing protein</fullName>
    </recommendedName>
</protein>
<proteinExistence type="predicted"/>
<dbReference type="InterPro" id="IPR007219">
    <property type="entry name" value="XnlR_reg_dom"/>
</dbReference>
<accession>A0ABR3Y8N5</accession>
<dbReference type="Proteomes" id="UP001583193">
    <property type="component" value="Unassembled WGS sequence"/>
</dbReference>
<evidence type="ECO:0000256" key="2">
    <source>
        <dbReference type="ARBA" id="ARBA00022723"/>
    </source>
</evidence>